<organism evidence="2 3">
    <name type="scientific">Massilia pinisoli</name>
    <dbReference type="NCBI Taxonomy" id="1772194"/>
    <lineage>
        <taxon>Bacteria</taxon>
        <taxon>Pseudomonadati</taxon>
        <taxon>Pseudomonadota</taxon>
        <taxon>Betaproteobacteria</taxon>
        <taxon>Burkholderiales</taxon>
        <taxon>Oxalobacteraceae</taxon>
        <taxon>Telluria group</taxon>
        <taxon>Massilia</taxon>
    </lineage>
</organism>
<evidence type="ECO:0000313" key="3">
    <source>
        <dbReference type="Proteomes" id="UP001204151"/>
    </source>
</evidence>
<dbReference type="Gene3D" id="3.10.180.10">
    <property type="entry name" value="2,3-Dihydroxybiphenyl 1,2-Dioxygenase, domain 1"/>
    <property type="match status" value="1"/>
</dbReference>
<keyword evidence="3" id="KW-1185">Reference proteome</keyword>
<dbReference type="InterPro" id="IPR029068">
    <property type="entry name" value="Glyas_Bleomycin-R_OHBP_Dase"/>
</dbReference>
<dbReference type="InterPro" id="IPR028973">
    <property type="entry name" value="PhnB-like"/>
</dbReference>
<accession>A0ABT1ZQX7</accession>
<dbReference type="Pfam" id="PF06983">
    <property type="entry name" value="3-dmu-9_3-mt"/>
    <property type="match status" value="1"/>
</dbReference>
<sequence length="138" mass="14582">MQAIPTLYFPGACDLALSFYRDAIGADILFHHRVGDIVDAAHVKPGTAHRTLRAGLVIGGLRFYLADGHGVSPGFQGISVTLSCASADEAERTLAALADGGTVLIPLRATAWAEVFGTVVDRFGLHWTIEAGKRHDAA</sequence>
<dbReference type="CDD" id="cd06588">
    <property type="entry name" value="PhnB_like"/>
    <property type="match status" value="1"/>
</dbReference>
<name>A0ABT1ZQX7_9BURK</name>
<comment type="caution">
    <text evidence="2">The sequence shown here is derived from an EMBL/GenBank/DDBJ whole genome shotgun (WGS) entry which is preliminary data.</text>
</comment>
<dbReference type="EMBL" id="JANUGW010000007">
    <property type="protein sequence ID" value="MCS0582315.1"/>
    <property type="molecule type" value="Genomic_DNA"/>
</dbReference>
<evidence type="ECO:0000313" key="2">
    <source>
        <dbReference type="EMBL" id="MCS0582315.1"/>
    </source>
</evidence>
<feature type="domain" description="PhnB-like" evidence="1">
    <location>
        <begin position="3"/>
        <end position="129"/>
    </location>
</feature>
<evidence type="ECO:0000259" key="1">
    <source>
        <dbReference type="Pfam" id="PF06983"/>
    </source>
</evidence>
<dbReference type="Proteomes" id="UP001204151">
    <property type="component" value="Unassembled WGS sequence"/>
</dbReference>
<dbReference type="SUPFAM" id="SSF54593">
    <property type="entry name" value="Glyoxalase/Bleomycin resistance protein/Dihydroxybiphenyl dioxygenase"/>
    <property type="match status" value="1"/>
</dbReference>
<proteinExistence type="predicted"/>
<dbReference type="RefSeq" id="WP_258816891.1">
    <property type="nucleotide sequence ID" value="NZ_JANUGW010000007.1"/>
</dbReference>
<gene>
    <name evidence="2" type="ORF">NX784_12000</name>
</gene>
<reference evidence="2 3" key="1">
    <citation type="submission" date="2022-08" db="EMBL/GenBank/DDBJ databases">
        <title>Reclassification of Massilia species as members of the genera Telluria, Duganella, Pseudoduganella, Mokoshia gen. nov. and Zemynaea gen. nov. using orthogonal and non-orthogonal genome-based approaches.</title>
        <authorList>
            <person name="Bowman J.P."/>
        </authorList>
    </citation>
    <scope>NUCLEOTIDE SEQUENCE [LARGE SCALE GENOMIC DNA]</scope>
    <source>
        <strain evidence="2 3">JCM 31316</strain>
    </source>
</reference>
<dbReference type="PANTHER" id="PTHR33990">
    <property type="entry name" value="PROTEIN YJDN-RELATED"/>
    <property type="match status" value="1"/>
</dbReference>
<protein>
    <submittedName>
        <fullName evidence="2">VOC family protein</fullName>
    </submittedName>
</protein>
<dbReference type="PANTHER" id="PTHR33990:SF1">
    <property type="entry name" value="PROTEIN YJDN"/>
    <property type="match status" value="1"/>
</dbReference>